<dbReference type="PIRSF" id="PIRSF037181">
    <property type="entry name" value="DGC"/>
    <property type="match status" value="1"/>
</dbReference>
<accession>A0ABV7AWL2</accession>
<evidence type="ECO:0000313" key="2">
    <source>
        <dbReference type="Proteomes" id="UP001595457"/>
    </source>
</evidence>
<dbReference type="Pfam" id="PF08859">
    <property type="entry name" value="DGC"/>
    <property type="match status" value="1"/>
</dbReference>
<dbReference type="RefSeq" id="WP_377814668.1">
    <property type="nucleotide sequence ID" value="NZ_JBHRSJ010000022.1"/>
</dbReference>
<sequence>MSKPDQLPLVYSCSGCSNVAQLANTLAMRLDREELAEMSCIAGVGGGVAPLVSTARSGRPILAIDGCPLHCVKASLAQQGVSADVHVTLNRYGLRKRFRTDCTPTEAEALYQEMKNIIASDRMQRRQREAG</sequence>
<organism evidence="1 2">
    <name type="scientific">Azotobacter bryophylli</name>
    <dbReference type="NCBI Taxonomy" id="1986537"/>
    <lineage>
        <taxon>Bacteria</taxon>
        <taxon>Pseudomonadati</taxon>
        <taxon>Pseudomonadota</taxon>
        <taxon>Gammaproteobacteria</taxon>
        <taxon>Pseudomonadales</taxon>
        <taxon>Pseudomonadaceae</taxon>
        <taxon>Azotobacter</taxon>
    </lineage>
</organism>
<protein>
    <submittedName>
        <fullName evidence="1">Zinc-binding protein</fullName>
    </submittedName>
</protein>
<name>A0ABV7AWL2_9GAMM</name>
<dbReference type="InterPro" id="IPR014958">
    <property type="entry name" value="DGC"/>
</dbReference>
<proteinExistence type="predicted"/>
<reference evidence="2" key="1">
    <citation type="journal article" date="2019" name="Int. J. Syst. Evol. Microbiol.">
        <title>The Global Catalogue of Microorganisms (GCM) 10K type strain sequencing project: providing services to taxonomists for standard genome sequencing and annotation.</title>
        <authorList>
            <consortium name="The Broad Institute Genomics Platform"/>
            <consortium name="The Broad Institute Genome Sequencing Center for Infectious Disease"/>
            <person name="Wu L."/>
            <person name="Ma J."/>
        </authorList>
    </citation>
    <scope>NUCLEOTIDE SEQUENCE [LARGE SCALE GENOMIC DNA]</scope>
    <source>
        <strain evidence="2">KCTC 62195</strain>
    </source>
</reference>
<evidence type="ECO:0000313" key="1">
    <source>
        <dbReference type="EMBL" id="MFC2973017.1"/>
    </source>
</evidence>
<dbReference type="Proteomes" id="UP001595457">
    <property type="component" value="Unassembled WGS sequence"/>
</dbReference>
<gene>
    <name evidence="1" type="ORF">ACFOJE_12420</name>
</gene>
<dbReference type="EMBL" id="JBHRSJ010000022">
    <property type="protein sequence ID" value="MFC2973017.1"/>
    <property type="molecule type" value="Genomic_DNA"/>
</dbReference>
<keyword evidence="2" id="KW-1185">Reference proteome</keyword>
<comment type="caution">
    <text evidence="1">The sequence shown here is derived from an EMBL/GenBank/DDBJ whole genome shotgun (WGS) entry which is preliminary data.</text>
</comment>